<dbReference type="Proteomes" id="UP000887569">
    <property type="component" value="Unplaced"/>
</dbReference>
<keyword evidence="1" id="KW-1185">Reference proteome</keyword>
<proteinExistence type="predicted"/>
<reference evidence="2" key="1">
    <citation type="submission" date="2022-11" db="UniProtKB">
        <authorList>
            <consortium name="WormBaseParasite"/>
        </authorList>
    </citation>
    <scope>IDENTIFICATION</scope>
</reference>
<evidence type="ECO:0000313" key="1">
    <source>
        <dbReference type="Proteomes" id="UP000887569"/>
    </source>
</evidence>
<sequence length="107" mass="12062">MQTDTGEIKNALDAFVDKYRLKYELREKMAPEAIRRRQELLSRSPTASVQNNARQAVLVSMCPIVTTHLATHVRHVVTSAAACIPSPRPTGRNAHLRIGRCIRLHLH</sequence>
<dbReference type="WBParaSite" id="PgR056X_g029_t01">
    <property type="protein sequence ID" value="PgR056X_g029_t01"/>
    <property type="gene ID" value="PgR056X_g029"/>
</dbReference>
<dbReference type="AlphaFoldDB" id="A0A915BU00"/>
<evidence type="ECO:0000313" key="2">
    <source>
        <dbReference type="WBParaSite" id="PgR056X_g029_t01"/>
    </source>
</evidence>
<accession>A0A915BU00</accession>
<organism evidence="1 2">
    <name type="scientific">Parascaris univalens</name>
    <name type="common">Nematode worm</name>
    <dbReference type="NCBI Taxonomy" id="6257"/>
    <lineage>
        <taxon>Eukaryota</taxon>
        <taxon>Metazoa</taxon>
        <taxon>Ecdysozoa</taxon>
        <taxon>Nematoda</taxon>
        <taxon>Chromadorea</taxon>
        <taxon>Rhabditida</taxon>
        <taxon>Spirurina</taxon>
        <taxon>Ascaridomorpha</taxon>
        <taxon>Ascaridoidea</taxon>
        <taxon>Ascarididae</taxon>
        <taxon>Parascaris</taxon>
    </lineage>
</organism>
<protein>
    <submittedName>
        <fullName evidence="2">Uncharacterized protein</fullName>
    </submittedName>
</protein>
<name>A0A915BU00_PARUN</name>